<comment type="caution">
    <text evidence="7">The sequence shown here is derived from an EMBL/GenBank/DDBJ whole genome shotgun (WGS) entry which is preliminary data.</text>
</comment>
<organism evidence="7 8">
    <name type="scientific">Reyranella humidisoli</name>
    <dbReference type="NCBI Taxonomy" id="2849149"/>
    <lineage>
        <taxon>Bacteria</taxon>
        <taxon>Pseudomonadati</taxon>
        <taxon>Pseudomonadota</taxon>
        <taxon>Alphaproteobacteria</taxon>
        <taxon>Hyphomicrobiales</taxon>
        <taxon>Reyranellaceae</taxon>
        <taxon>Reyranella</taxon>
    </lineage>
</organism>
<keyword evidence="2" id="KW-1003">Cell membrane</keyword>
<evidence type="ECO:0000256" key="3">
    <source>
        <dbReference type="ARBA" id="ARBA00022692"/>
    </source>
</evidence>
<evidence type="ECO:0000313" key="7">
    <source>
        <dbReference type="EMBL" id="MBU8874802.1"/>
    </source>
</evidence>
<proteinExistence type="predicted"/>
<dbReference type="PANTHER" id="PTHR23513">
    <property type="entry name" value="INTEGRAL MEMBRANE EFFLUX PROTEIN-RELATED"/>
    <property type="match status" value="1"/>
</dbReference>
<keyword evidence="4 6" id="KW-1133">Transmembrane helix</keyword>
<feature type="transmembrane region" description="Helical" evidence="6">
    <location>
        <begin position="266"/>
        <end position="288"/>
    </location>
</feature>
<evidence type="ECO:0000256" key="1">
    <source>
        <dbReference type="ARBA" id="ARBA00004651"/>
    </source>
</evidence>
<keyword evidence="3 6" id="KW-0812">Transmembrane</keyword>
<dbReference type="RefSeq" id="WP_216960969.1">
    <property type="nucleotide sequence ID" value="NZ_JAHOPB010000001.1"/>
</dbReference>
<feature type="transmembrane region" description="Helical" evidence="6">
    <location>
        <begin position="229"/>
        <end position="254"/>
    </location>
</feature>
<evidence type="ECO:0000256" key="6">
    <source>
        <dbReference type="SAM" id="Phobius"/>
    </source>
</evidence>
<sequence>MIPVFRPLKDPAVATIWSGLAASTIGEDLFRVAVVWIAAEQIGNAAGYVNATQYGAMLVVGLLGASAFDRWRADRAMIGAKYASAVLAILPVLGFYLWGISIPLLIVSVMGLAAMRMVFTPALQSAVPVLVTNRDAMQAINGLFDATWRLARLIGPMMAAVLNTLLPVIHFLSITAVGFVLSALAVWAVRDRLYDPAYKPRPGRGGWRGAWDALLDGARLMLREPRMGALLMINAFANGPWSVALQLCIALMVVEHDPHLFGLHGLASLGMIVGACGVGDVAGNLVAGSVRFRRPLSTMFLGYVAMGTGFALIALSAWGLDNPYKLPAMMLSGLVAGFGGPFYFIPMITRMQTVFRGAEIARVFRLRLAVMAGSMLLFNVAATPMFDLIGPTHTEFWFGLLLLALGIAGWVYFWRAENREAAGAAASAQQRHVP</sequence>
<evidence type="ECO:0000256" key="4">
    <source>
        <dbReference type="ARBA" id="ARBA00022989"/>
    </source>
</evidence>
<keyword evidence="5 6" id="KW-0472">Membrane</keyword>
<feature type="transmembrane region" description="Helical" evidence="6">
    <location>
        <begin position="51"/>
        <end position="68"/>
    </location>
</feature>
<evidence type="ECO:0000256" key="2">
    <source>
        <dbReference type="ARBA" id="ARBA00022475"/>
    </source>
</evidence>
<dbReference type="PANTHER" id="PTHR23513:SF18">
    <property type="entry name" value="INTEGRAL MEMBRANE PROTEIN"/>
    <property type="match status" value="1"/>
</dbReference>
<feature type="transmembrane region" description="Helical" evidence="6">
    <location>
        <begin position="168"/>
        <end position="189"/>
    </location>
</feature>
<feature type="transmembrane region" description="Helical" evidence="6">
    <location>
        <begin position="396"/>
        <end position="414"/>
    </location>
</feature>
<evidence type="ECO:0000256" key="5">
    <source>
        <dbReference type="ARBA" id="ARBA00023136"/>
    </source>
</evidence>
<keyword evidence="8" id="KW-1185">Reference proteome</keyword>
<evidence type="ECO:0000313" key="8">
    <source>
        <dbReference type="Proteomes" id="UP000727907"/>
    </source>
</evidence>
<dbReference type="Proteomes" id="UP000727907">
    <property type="component" value="Unassembled WGS sequence"/>
</dbReference>
<comment type="subcellular location">
    <subcellularLocation>
        <location evidence="1">Cell membrane</location>
        <topology evidence="1">Multi-pass membrane protein</topology>
    </subcellularLocation>
</comment>
<feature type="transmembrane region" description="Helical" evidence="6">
    <location>
        <begin position="300"/>
        <end position="320"/>
    </location>
</feature>
<dbReference type="CDD" id="cd06173">
    <property type="entry name" value="MFS_MefA_like"/>
    <property type="match status" value="1"/>
</dbReference>
<feature type="transmembrane region" description="Helical" evidence="6">
    <location>
        <begin position="80"/>
        <end position="98"/>
    </location>
</feature>
<protein>
    <submittedName>
        <fullName evidence="7">MFS transporter</fullName>
    </submittedName>
</protein>
<name>A0ABS6IM09_9HYPH</name>
<feature type="transmembrane region" description="Helical" evidence="6">
    <location>
        <begin position="326"/>
        <end position="345"/>
    </location>
</feature>
<feature type="transmembrane region" description="Helical" evidence="6">
    <location>
        <begin position="366"/>
        <end position="390"/>
    </location>
</feature>
<accession>A0ABS6IM09</accession>
<dbReference type="EMBL" id="JAHOPB010000001">
    <property type="protein sequence ID" value="MBU8874802.1"/>
    <property type="molecule type" value="Genomic_DNA"/>
</dbReference>
<gene>
    <name evidence="7" type="ORF">KQ910_13585</name>
</gene>
<reference evidence="7 8" key="1">
    <citation type="submission" date="2021-06" db="EMBL/GenBank/DDBJ databases">
        <authorList>
            <person name="Lee D.H."/>
        </authorList>
    </citation>
    <scope>NUCLEOTIDE SEQUENCE [LARGE SCALE GENOMIC DNA]</scope>
    <source>
        <strain evidence="7 8">MMS21-HV4-11</strain>
    </source>
</reference>